<dbReference type="Pfam" id="PF03184">
    <property type="entry name" value="DDE_1"/>
    <property type="match status" value="1"/>
</dbReference>
<gene>
    <name evidence="2" type="ORF">SOMG_01142</name>
</gene>
<dbReference type="GO" id="GO:0003677">
    <property type="term" value="F:DNA binding"/>
    <property type="evidence" value="ECO:0007669"/>
    <property type="project" value="TreeGrafter"/>
</dbReference>
<reference evidence="2 3" key="1">
    <citation type="journal article" date="2023" name="G3 (Bethesda)">
        <title>A high-quality reference genome for the fission yeast Schizosaccharomyces osmophilus.</title>
        <authorList>
            <person name="Jia G.S."/>
            <person name="Zhang W.C."/>
            <person name="Liang Y."/>
            <person name="Liu X.H."/>
            <person name="Rhind N."/>
            <person name="Pidoux A."/>
            <person name="Brysch-Herzberg M."/>
            <person name="Du L.L."/>
        </authorList>
    </citation>
    <scope>NUCLEOTIDE SEQUENCE [LARGE SCALE GENOMIC DNA]</scope>
    <source>
        <strain evidence="2 3">CBS 15793</strain>
    </source>
</reference>
<proteinExistence type="predicted"/>
<dbReference type="GeneID" id="80874624"/>
<organism evidence="2 3">
    <name type="scientific">Schizosaccharomyces osmophilus</name>
    <dbReference type="NCBI Taxonomy" id="2545709"/>
    <lineage>
        <taxon>Eukaryota</taxon>
        <taxon>Fungi</taxon>
        <taxon>Dikarya</taxon>
        <taxon>Ascomycota</taxon>
        <taxon>Taphrinomycotina</taxon>
        <taxon>Schizosaccharomycetes</taxon>
        <taxon>Schizosaccharomycetales</taxon>
        <taxon>Schizosaccharomycetaceae</taxon>
        <taxon>Schizosaccharomyces</taxon>
    </lineage>
</organism>
<feature type="domain" description="DDE-1" evidence="1">
    <location>
        <begin position="46"/>
        <end position="223"/>
    </location>
</feature>
<dbReference type="KEGG" id="som:SOMG_01142"/>
<accession>A0AAF0AVY6</accession>
<dbReference type="GO" id="GO:0005634">
    <property type="term" value="C:nucleus"/>
    <property type="evidence" value="ECO:0007669"/>
    <property type="project" value="TreeGrafter"/>
</dbReference>
<evidence type="ECO:0000313" key="2">
    <source>
        <dbReference type="EMBL" id="WBW72409.1"/>
    </source>
</evidence>
<name>A0AAF0AVY6_9SCHI</name>
<dbReference type="AlphaFoldDB" id="A0AAF0AVY6"/>
<dbReference type="InterPro" id="IPR004875">
    <property type="entry name" value="DDE_SF_endonuclease_dom"/>
</dbReference>
<dbReference type="PANTHER" id="PTHR19303">
    <property type="entry name" value="TRANSPOSON"/>
    <property type="match status" value="1"/>
</dbReference>
<dbReference type="Proteomes" id="UP001212411">
    <property type="component" value="Chromosome 1"/>
</dbReference>
<evidence type="ECO:0000313" key="3">
    <source>
        <dbReference type="Proteomes" id="UP001212411"/>
    </source>
</evidence>
<sequence>MVLVQDITSQLPEKDVFVVDEIGLFWKLGPSKKVNSEQVRGIRREKAKITITTCCNASGTEKLPLWVIGYSHLPRAFKSLGIRPENINVSWRFTGRALMTTSIMEEWLRWFDARMEGRKVLLLLDNFIAHGRAIENIRLSGNDLKNTVIIMLPNSSVNLQNPFEMGIIYNLKSLYRISWLNFLLDHKGSELNPYNKMNLFIAIQWINEAWNSNLSPSLIENCFLNSGIFASKRAKESEKNIPELLSLDDRIRELLAMLDPQAAINIQNFINPIEEMGMDSSEDIISQFAFEIFGDRDFETDEEEMTTSKVSKEDAHQAIELLSDYELQQKNGDPNLYLYLQKYLHFLQVHK</sequence>
<protein>
    <submittedName>
        <fullName evidence="2">ARS-binding protein</fullName>
    </submittedName>
</protein>
<dbReference type="InterPro" id="IPR050863">
    <property type="entry name" value="CenT-Element_Derived"/>
</dbReference>
<evidence type="ECO:0000259" key="1">
    <source>
        <dbReference type="Pfam" id="PF03184"/>
    </source>
</evidence>
<dbReference type="PANTHER" id="PTHR19303:SF73">
    <property type="entry name" value="PROTEIN PDC2"/>
    <property type="match status" value="1"/>
</dbReference>
<dbReference type="EMBL" id="CP115611">
    <property type="protein sequence ID" value="WBW72409.1"/>
    <property type="molecule type" value="Genomic_DNA"/>
</dbReference>
<keyword evidence="3" id="KW-1185">Reference proteome</keyword>
<dbReference type="RefSeq" id="XP_056036652.1">
    <property type="nucleotide sequence ID" value="XM_056179935.1"/>
</dbReference>